<comment type="caution">
    <text evidence="4">The sequence shown here is derived from an EMBL/GenBank/DDBJ whole genome shotgun (WGS) entry which is preliminary data.</text>
</comment>
<dbReference type="Proteomes" id="UP000012092">
    <property type="component" value="Unassembled WGS sequence"/>
</dbReference>
<dbReference type="Gene3D" id="3.30.420.40">
    <property type="match status" value="2"/>
</dbReference>
<organism evidence="4 5">
    <name type="scientific">Leptospira interrogans serovar Icterohaemorrhagiae str. Verdun HP</name>
    <dbReference type="NCBI Taxonomy" id="1049910"/>
    <lineage>
        <taxon>Bacteria</taxon>
        <taxon>Pseudomonadati</taxon>
        <taxon>Spirochaetota</taxon>
        <taxon>Spirochaetia</taxon>
        <taxon>Leptospirales</taxon>
        <taxon>Leptospiraceae</taxon>
        <taxon>Leptospira</taxon>
    </lineage>
</organism>
<evidence type="ECO:0000259" key="3">
    <source>
        <dbReference type="Pfam" id="PF16861"/>
    </source>
</evidence>
<keyword evidence="4" id="KW-0808">Transferase</keyword>
<evidence type="ECO:0000313" key="5">
    <source>
        <dbReference type="Proteomes" id="UP000012092"/>
    </source>
</evidence>
<dbReference type="InterPro" id="IPR031730">
    <property type="entry name" value="Carbam_trans_C"/>
</dbReference>
<name>M6RUK7_LEPIR</name>
<proteinExistence type="inferred from homology"/>
<dbReference type="SUPFAM" id="SSF53067">
    <property type="entry name" value="Actin-like ATPase domain"/>
    <property type="match status" value="1"/>
</dbReference>
<dbReference type="Pfam" id="PF16861">
    <property type="entry name" value="Carbam_trans_C"/>
    <property type="match status" value="1"/>
</dbReference>
<dbReference type="GO" id="GO:0016740">
    <property type="term" value="F:transferase activity"/>
    <property type="evidence" value="ECO:0007669"/>
    <property type="project" value="UniProtKB-KW"/>
</dbReference>
<dbReference type="InterPro" id="IPR043129">
    <property type="entry name" value="ATPase_NBD"/>
</dbReference>
<dbReference type="CDD" id="cd24100">
    <property type="entry name" value="ASKHA_NBD_MJ1051-like_N"/>
    <property type="match status" value="1"/>
</dbReference>
<protein>
    <submittedName>
        <fullName evidence="4">Carbamoyltransferase</fullName>
    </submittedName>
</protein>
<comment type="similarity">
    <text evidence="1">Belongs to the NodU/CmcH family.</text>
</comment>
<dbReference type="InterPro" id="IPR038152">
    <property type="entry name" value="Carbam_trans_C_sf"/>
</dbReference>
<feature type="domain" description="Carbamoyltransferase" evidence="2">
    <location>
        <begin position="12"/>
        <end position="366"/>
    </location>
</feature>
<dbReference type="PANTHER" id="PTHR34847">
    <property type="entry name" value="NODULATION PROTEIN U"/>
    <property type="match status" value="1"/>
</dbReference>
<sequence length="606" mass="69014">MKILSIYWGICSSASLLIDGKVVTSVHEERFTRFKNDDSFPAYSIKYCLEAAKIGSSELDGAAIASFSSPIDDIMLFKSQWTIDDYLKEQHLRWKPFLVNGENALKSVLEIFPEKKKARISSSSDDYFKNLENLSFEERQNKYDTDREQILAEFLSIDRTKVRRIEHHRCHAAYSYYASKYRNKPILALTVDGWGDGKDATIGIFDEKGKYSRVYESDQCAIGRIYRYMTLMLGMKPNEHEFKVMGLAPYGKETHAKKALDILRNTLYVDGEEFKWKEKPKDSYFWFKERFEGVRFDNIAFALQKWTEELLVEWVKNAINKYKIHDIVISGGVAMNIKAMGKIADLPEVKSLFIGGSASDESMAISSGICLAEDLTKESSREWNSNTIESLTRLYLGPSASLKEEERVVDGLDKKKFEIIENPENKRIAEVLFEGKILARAAGRMEFGQRALGNRSILADPIHLKIKEKINSAIKSRDFWMPFAPVVMDTFVERYLLNPKSLESPHMTLSFDTTEEGYDAMSAACHPADRTARAQILKEHDNPELYSLLKAFQHLTGRGALLNTSFNLHGFPIVNSPSEAVDVLVNSGLDGLVLNYFLILKNDLKS</sequence>
<feature type="domain" description="Carbamoyltransferase C-terminal" evidence="3">
    <location>
        <begin position="429"/>
        <end position="601"/>
    </location>
</feature>
<dbReference type="InterPro" id="IPR051338">
    <property type="entry name" value="NodU/CmcH_Carbamoyltrnsfr"/>
</dbReference>
<dbReference type="InterPro" id="IPR003696">
    <property type="entry name" value="Carbtransf_dom"/>
</dbReference>
<dbReference type="Gene3D" id="3.90.870.20">
    <property type="entry name" value="Carbamoyltransferase, C-terminal domain"/>
    <property type="match status" value="1"/>
</dbReference>
<evidence type="ECO:0000313" key="4">
    <source>
        <dbReference type="EMBL" id="EMO04498.1"/>
    </source>
</evidence>
<dbReference type="PANTHER" id="PTHR34847:SF1">
    <property type="entry name" value="NODULATION PROTEIN U"/>
    <property type="match status" value="1"/>
</dbReference>
<evidence type="ECO:0000256" key="1">
    <source>
        <dbReference type="ARBA" id="ARBA00006129"/>
    </source>
</evidence>
<dbReference type="AlphaFoldDB" id="M6RUK7"/>
<reference evidence="4 5" key="1">
    <citation type="submission" date="2013-01" db="EMBL/GenBank/DDBJ databases">
        <authorList>
            <person name="Harkins D.M."/>
            <person name="Durkin A.S."/>
            <person name="Brinkac L.M."/>
            <person name="Haft D.H."/>
            <person name="Selengut J.D."/>
            <person name="Sanka R."/>
            <person name="DePew J."/>
            <person name="Purushe J."/>
            <person name="Picardeau M."/>
            <person name="Werts C."/>
            <person name="Goarant C."/>
            <person name="Vinetz J.M."/>
            <person name="Sutton G.G."/>
            <person name="Nierman W.C."/>
            <person name="Fouts D.E."/>
        </authorList>
    </citation>
    <scope>NUCLEOTIDE SEQUENCE [LARGE SCALE GENOMIC DNA]</scope>
    <source>
        <strain evidence="4 5">Verdun HP</strain>
    </source>
</reference>
<dbReference type="EMBL" id="AHNZ02000639">
    <property type="protein sequence ID" value="EMO04498.1"/>
    <property type="molecule type" value="Genomic_DNA"/>
</dbReference>
<accession>M6RUK7</accession>
<evidence type="ECO:0000259" key="2">
    <source>
        <dbReference type="Pfam" id="PF02543"/>
    </source>
</evidence>
<gene>
    <name evidence="4" type="ORF">LEP1GSC116_4171</name>
</gene>
<dbReference type="Pfam" id="PF02543">
    <property type="entry name" value="Carbam_trans_N"/>
    <property type="match status" value="1"/>
</dbReference>